<dbReference type="Pfam" id="PF22917">
    <property type="entry name" value="PRISE"/>
    <property type="match status" value="1"/>
</dbReference>
<dbReference type="GO" id="GO:0016627">
    <property type="term" value="F:oxidoreductase activity, acting on the CH-CH group of donors"/>
    <property type="evidence" value="ECO:0007669"/>
    <property type="project" value="UniProtKB-ARBA"/>
</dbReference>
<dbReference type="EMBL" id="MLFT02000005">
    <property type="protein sequence ID" value="PHT48394.1"/>
    <property type="molecule type" value="Genomic_DNA"/>
</dbReference>
<dbReference type="Proteomes" id="UP000224567">
    <property type="component" value="Unassembled WGS sequence"/>
</dbReference>
<evidence type="ECO:0000313" key="3">
    <source>
        <dbReference type="Proteomes" id="UP000224567"/>
    </source>
</evidence>
<protein>
    <recommendedName>
        <fullName evidence="1">PRISE-like Rossmann-fold domain-containing protein</fullName>
    </recommendedName>
</protein>
<reference evidence="2 3" key="1">
    <citation type="journal article" date="2017" name="Genome Biol.">
        <title>New reference genome sequences of hot pepper reveal the massive evolution of plant disease-resistance genes by retroduplication.</title>
        <authorList>
            <person name="Kim S."/>
            <person name="Park J."/>
            <person name="Yeom S.I."/>
            <person name="Kim Y.M."/>
            <person name="Seo E."/>
            <person name="Kim K.T."/>
            <person name="Kim M.S."/>
            <person name="Lee J.M."/>
            <person name="Cheong K."/>
            <person name="Shin H.S."/>
            <person name="Kim S.B."/>
            <person name="Han K."/>
            <person name="Lee J."/>
            <person name="Park M."/>
            <person name="Lee H.A."/>
            <person name="Lee H.Y."/>
            <person name="Lee Y."/>
            <person name="Oh S."/>
            <person name="Lee J.H."/>
            <person name="Choi E."/>
            <person name="Choi E."/>
            <person name="Lee S.E."/>
            <person name="Jeon J."/>
            <person name="Kim H."/>
            <person name="Choi G."/>
            <person name="Song H."/>
            <person name="Lee J."/>
            <person name="Lee S.C."/>
            <person name="Kwon J.K."/>
            <person name="Lee H.Y."/>
            <person name="Koo N."/>
            <person name="Hong Y."/>
            <person name="Kim R.W."/>
            <person name="Kang W.H."/>
            <person name="Huh J.H."/>
            <person name="Kang B.C."/>
            <person name="Yang T.J."/>
            <person name="Lee Y.H."/>
            <person name="Bennetzen J.L."/>
            <person name="Choi D."/>
        </authorList>
    </citation>
    <scope>NUCLEOTIDE SEQUENCE [LARGE SCALE GENOMIC DNA]</scope>
    <source>
        <strain evidence="3">cv. PBC81</strain>
    </source>
</reference>
<name>A0A2G2WT33_CAPBA</name>
<evidence type="ECO:0000259" key="1">
    <source>
        <dbReference type="Pfam" id="PF22917"/>
    </source>
</evidence>
<dbReference type="InterPro" id="IPR055222">
    <property type="entry name" value="PRISE-like_Rossmann-fold"/>
</dbReference>
<dbReference type="AlphaFoldDB" id="A0A2G2WT33"/>
<dbReference type="PANTHER" id="PTHR32487:SF0">
    <property type="entry name" value="3-OXO-DELTA(4,5)-STEROID 5-BETA-REDUCTASE"/>
    <property type="match status" value="1"/>
</dbReference>
<feature type="domain" description="PRISE-like Rossmann-fold" evidence="1">
    <location>
        <begin position="12"/>
        <end position="160"/>
    </location>
</feature>
<keyword evidence="3" id="KW-1185">Reference proteome</keyword>
<gene>
    <name evidence="2" type="ORF">CQW23_12602</name>
</gene>
<dbReference type="STRING" id="33114.A0A2G2WT33"/>
<proteinExistence type="predicted"/>
<dbReference type="GO" id="GO:0006629">
    <property type="term" value="P:lipid metabolic process"/>
    <property type="evidence" value="ECO:0007669"/>
    <property type="project" value="UniProtKB-ARBA"/>
</dbReference>
<evidence type="ECO:0000313" key="2">
    <source>
        <dbReference type="EMBL" id="PHT48394.1"/>
    </source>
</evidence>
<reference evidence="3" key="2">
    <citation type="journal article" date="2017" name="J. Anim. Genet.">
        <title>Multiple reference genome sequences of hot pepper reveal the massive evolution of plant disease resistance genes by retroduplication.</title>
        <authorList>
            <person name="Kim S."/>
            <person name="Park J."/>
            <person name="Yeom S.-I."/>
            <person name="Kim Y.-M."/>
            <person name="Seo E."/>
            <person name="Kim K.-T."/>
            <person name="Kim M.-S."/>
            <person name="Lee J.M."/>
            <person name="Cheong K."/>
            <person name="Shin H.-S."/>
            <person name="Kim S.-B."/>
            <person name="Han K."/>
            <person name="Lee J."/>
            <person name="Park M."/>
            <person name="Lee H.-A."/>
            <person name="Lee H.-Y."/>
            <person name="Lee Y."/>
            <person name="Oh S."/>
            <person name="Lee J.H."/>
            <person name="Choi E."/>
            <person name="Choi E."/>
            <person name="Lee S.E."/>
            <person name="Jeon J."/>
            <person name="Kim H."/>
            <person name="Choi G."/>
            <person name="Song H."/>
            <person name="Lee J."/>
            <person name="Lee S.-C."/>
            <person name="Kwon J.-K."/>
            <person name="Lee H.-Y."/>
            <person name="Koo N."/>
            <person name="Hong Y."/>
            <person name="Kim R.W."/>
            <person name="Kang W.-H."/>
            <person name="Huh J.H."/>
            <person name="Kang B.-C."/>
            <person name="Yang T.-J."/>
            <person name="Lee Y.-H."/>
            <person name="Bennetzen J.L."/>
            <person name="Choi D."/>
        </authorList>
    </citation>
    <scope>NUCLEOTIDE SEQUENCE [LARGE SCALE GENOMIC DNA]</scope>
    <source>
        <strain evidence="3">cv. PBC81</strain>
    </source>
</reference>
<dbReference type="Gene3D" id="3.40.50.720">
    <property type="entry name" value="NAD(P)-binding Rossmann-like Domain"/>
    <property type="match status" value="1"/>
</dbReference>
<accession>A0A2G2WT33</accession>
<organism evidence="2 3">
    <name type="scientific">Capsicum baccatum</name>
    <name type="common">Peruvian pepper</name>
    <dbReference type="NCBI Taxonomy" id="33114"/>
    <lineage>
        <taxon>Eukaryota</taxon>
        <taxon>Viridiplantae</taxon>
        <taxon>Streptophyta</taxon>
        <taxon>Embryophyta</taxon>
        <taxon>Tracheophyta</taxon>
        <taxon>Spermatophyta</taxon>
        <taxon>Magnoliopsida</taxon>
        <taxon>eudicotyledons</taxon>
        <taxon>Gunneridae</taxon>
        <taxon>Pentapetalae</taxon>
        <taxon>asterids</taxon>
        <taxon>lamiids</taxon>
        <taxon>Solanales</taxon>
        <taxon>Solanaceae</taxon>
        <taxon>Solanoideae</taxon>
        <taxon>Capsiceae</taxon>
        <taxon>Capsicum</taxon>
    </lineage>
</organism>
<sequence length="299" mass="34646">MFSDVLNVIIPNCPNLRHICLQTGRKYYLGPFELFEKVGHDSPFHEDLPRLDEPNFYYVLEDILFKAVEKKEGLTWSVHRPGTIFGFSPYCLMNIVGTLCVYAAIFKHEGLPLKFPGVKETWDVYSDCSDADLIAEHQIWPAVDPYAKNEAFSVRNRGRPKKYWGEVIRRDMEQLQLTEDMTLDRKQFGVEPAKCYEGKRCTLTKMMKDKGTVWDEIMKENGLVPIKLEEVGVWWFVDLMLAGDCPLDTMNRSKEHAIFAVHMALRSIIDKITIDTPDWTSKVQIVDMSRERKSTVKQI</sequence>
<dbReference type="OrthoDB" id="1731983at2759"/>
<dbReference type="PANTHER" id="PTHR32487">
    <property type="entry name" value="3-OXO-DELTA(4,5)-STEROID 5-BETA-REDUCTASE"/>
    <property type="match status" value="1"/>
</dbReference>
<comment type="caution">
    <text evidence="2">The sequence shown here is derived from an EMBL/GenBank/DDBJ whole genome shotgun (WGS) entry which is preliminary data.</text>
</comment>